<sequence>MSINVVLTSGKNGKRITNKQEKTLIIKGKPEVIKDFFKADKKFNVILTLEEKISGKTGFKFI</sequence>
<proteinExistence type="predicted"/>
<dbReference type="AlphaFoldDB" id="A0A4R4JWW0"/>
<protein>
    <submittedName>
        <fullName evidence="1">Uncharacterized protein</fullName>
    </submittedName>
</protein>
<organism evidence="1 2">
    <name type="scientific">Photorhabdus khanii subsp. guanajuatensis</name>
    <dbReference type="NCBI Taxonomy" id="2100166"/>
    <lineage>
        <taxon>Bacteria</taxon>
        <taxon>Pseudomonadati</taxon>
        <taxon>Pseudomonadota</taxon>
        <taxon>Gammaproteobacteria</taxon>
        <taxon>Enterobacterales</taxon>
        <taxon>Morganellaceae</taxon>
        <taxon>Photorhabdus</taxon>
    </lineage>
</organism>
<name>A0A4R4JWW0_9GAMM</name>
<dbReference type="EMBL" id="PUJY01000013">
    <property type="protein sequence ID" value="TDB58596.1"/>
    <property type="molecule type" value="Genomic_DNA"/>
</dbReference>
<evidence type="ECO:0000313" key="2">
    <source>
        <dbReference type="Proteomes" id="UP000295598"/>
    </source>
</evidence>
<accession>A0A4R4JWW0</accession>
<dbReference type="RefSeq" id="WP_132354251.1">
    <property type="nucleotide sequence ID" value="NZ_CAWOJO010000013.1"/>
</dbReference>
<evidence type="ECO:0000313" key="1">
    <source>
        <dbReference type="EMBL" id="TDB58596.1"/>
    </source>
</evidence>
<reference evidence="1 2" key="1">
    <citation type="journal article" date="2019" name="Int. J. Syst. Evol. Microbiol.">
        <title>Photorhabdus khanii subsp. guanajuatensis subsp. nov., isolated from Heterorhabditis atacamensis, and Photorhabdus luminescens subsp. mexicana subsp. nov., isolated from Heterorhabditis mexicana entomopathogenic nematodes.</title>
        <authorList>
            <person name="Machado R.A.R."/>
            <person name="Bruno P."/>
            <person name="Arce C.C.M."/>
            <person name="Liechti N."/>
            <person name="Kohler A."/>
            <person name="Bernal J."/>
            <person name="Bruggmann R."/>
            <person name="Turlings T.C.J."/>
        </authorList>
    </citation>
    <scope>NUCLEOTIDE SEQUENCE [LARGE SCALE GENOMIC DNA]</scope>
    <source>
        <strain evidence="1 2">MEX20-17</strain>
    </source>
</reference>
<comment type="caution">
    <text evidence="1">The sequence shown here is derived from an EMBL/GenBank/DDBJ whole genome shotgun (WGS) entry which is preliminary data.</text>
</comment>
<dbReference type="Proteomes" id="UP000295598">
    <property type="component" value="Unassembled WGS sequence"/>
</dbReference>
<gene>
    <name evidence="1" type="ORF">C5467_09815</name>
</gene>